<keyword evidence="4 5" id="KW-0472">Membrane</keyword>
<evidence type="ECO:0000256" key="5">
    <source>
        <dbReference type="SAM" id="Phobius"/>
    </source>
</evidence>
<keyword evidence="2 5" id="KW-0812">Transmembrane</keyword>
<keyword evidence="8" id="KW-1185">Reference proteome</keyword>
<evidence type="ECO:0000259" key="6">
    <source>
        <dbReference type="Pfam" id="PF04932"/>
    </source>
</evidence>
<comment type="caution">
    <text evidence="7">The sequence shown here is derived from an EMBL/GenBank/DDBJ whole genome shotgun (WGS) entry which is preliminary data.</text>
</comment>
<feature type="transmembrane region" description="Helical" evidence="5">
    <location>
        <begin position="15"/>
        <end position="48"/>
    </location>
</feature>
<organism evidence="7 8">
    <name type="scientific">Aliarcobacter vitoriensis</name>
    <dbReference type="NCBI Taxonomy" id="2011099"/>
    <lineage>
        <taxon>Bacteria</taxon>
        <taxon>Pseudomonadati</taxon>
        <taxon>Campylobacterota</taxon>
        <taxon>Epsilonproteobacteria</taxon>
        <taxon>Campylobacterales</taxon>
        <taxon>Arcobacteraceae</taxon>
        <taxon>Aliarcobacter</taxon>
    </lineage>
</organism>
<feature type="domain" description="O-antigen ligase-related" evidence="6">
    <location>
        <begin position="190"/>
        <end position="344"/>
    </location>
</feature>
<dbReference type="OrthoDB" id="5292786at2"/>
<evidence type="ECO:0000256" key="4">
    <source>
        <dbReference type="ARBA" id="ARBA00023136"/>
    </source>
</evidence>
<evidence type="ECO:0000313" key="7">
    <source>
        <dbReference type="EMBL" id="RBQ29849.1"/>
    </source>
</evidence>
<gene>
    <name evidence="7" type="ORF">CRU91_02690</name>
</gene>
<evidence type="ECO:0000313" key="8">
    <source>
        <dbReference type="Proteomes" id="UP000252669"/>
    </source>
</evidence>
<feature type="transmembrane region" description="Helical" evidence="5">
    <location>
        <begin position="183"/>
        <end position="200"/>
    </location>
</feature>
<feature type="transmembrane region" description="Helical" evidence="5">
    <location>
        <begin position="361"/>
        <end position="378"/>
    </location>
</feature>
<dbReference type="PANTHER" id="PTHR37422:SF17">
    <property type="entry name" value="O-ANTIGEN LIGASE"/>
    <property type="match status" value="1"/>
</dbReference>
<feature type="transmembrane region" description="Helical" evidence="5">
    <location>
        <begin position="384"/>
        <end position="403"/>
    </location>
</feature>
<dbReference type="InterPro" id="IPR007016">
    <property type="entry name" value="O-antigen_ligase-rel_domated"/>
</dbReference>
<evidence type="ECO:0000256" key="2">
    <source>
        <dbReference type="ARBA" id="ARBA00022692"/>
    </source>
</evidence>
<dbReference type="PANTHER" id="PTHR37422">
    <property type="entry name" value="TEICHURONIC ACID BIOSYNTHESIS PROTEIN TUAE"/>
    <property type="match status" value="1"/>
</dbReference>
<protein>
    <submittedName>
        <fullName evidence="7">Polymerase</fullName>
    </submittedName>
</protein>
<comment type="subcellular location">
    <subcellularLocation>
        <location evidence="1">Membrane</location>
        <topology evidence="1">Multi-pass membrane protein</topology>
    </subcellularLocation>
</comment>
<reference evidence="7 8" key="1">
    <citation type="submission" date="2017-10" db="EMBL/GenBank/DDBJ databases">
        <title>Genomics of the genus Arcobacter.</title>
        <authorList>
            <person name="Perez-Cataluna A."/>
            <person name="Figueras M.J."/>
        </authorList>
    </citation>
    <scope>NUCLEOTIDE SEQUENCE [LARGE SCALE GENOMIC DNA]</scope>
    <source>
        <strain evidence="7 8">CECT 9230</strain>
    </source>
</reference>
<evidence type="ECO:0000256" key="3">
    <source>
        <dbReference type="ARBA" id="ARBA00022989"/>
    </source>
</evidence>
<feature type="transmembrane region" description="Helical" evidence="5">
    <location>
        <begin position="231"/>
        <end position="247"/>
    </location>
</feature>
<name>A0A366MWJ4_9BACT</name>
<dbReference type="RefSeq" id="WP_113893139.1">
    <property type="nucleotide sequence ID" value="NZ_JANJGA010000004.1"/>
</dbReference>
<feature type="transmembrane region" description="Helical" evidence="5">
    <location>
        <begin position="155"/>
        <end position="176"/>
    </location>
</feature>
<dbReference type="Pfam" id="PF04932">
    <property type="entry name" value="Wzy_C"/>
    <property type="match status" value="1"/>
</dbReference>
<dbReference type="EMBL" id="PDKB01000003">
    <property type="protein sequence ID" value="RBQ29849.1"/>
    <property type="molecule type" value="Genomic_DNA"/>
</dbReference>
<dbReference type="GO" id="GO:0016020">
    <property type="term" value="C:membrane"/>
    <property type="evidence" value="ECO:0007669"/>
    <property type="project" value="UniProtKB-SubCell"/>
</dbReference>
<dbReference type="InterPro" id="IPR051533">
    <property type="entry name" value="WaaL-like"/>
</dbReference>
<dbReference type="AlphaFoldDB" id="A0A366MWJ4"/>
<proteinExistence type="predicted"/>
<feature type="transmembrane region" description="Helical" evidence="5">
    <location>
        <begin position="60"/>
        <end position="83"/>
    </location>
</feature>
<feature type="transmembrane region" description="Helical" evidence="5">
    <location>
        <begin position="335"/>
        <end position="354"/>
    </location>
</feature>
<keyword evidence="3 5" id="KW-1133">Transmembrane helix</keyword>
<feature type="transmembrane region" description="Helical" evidence="5">
    <location>
        <begin position="206"/>
        <end position="224"/>
    </location>
</feature>
<dbReference type="Proteomes" id="UP000252669">
    <property type="component" value="Unassembled WGS sequence"/>
</dbReference>
<feature type="transmembrane region" description="Helical" evidence="5">
    <location>
        <begin position="119"/>
        <end position="143"/>
    </location>
</feature>
<evidence type="ECO:0000256" key="1">
    <source>
        <dbReference type="ARBA" id="ARBA00004141"/>
    </source>
</evidence>
<accession>A0A366MWJ4</accession>
<sequence>MIVFFKDTKIEPIKLYIFIYILVFPLDLTNWMMSVLSIVLFIWWLIIGKQEKYFIKLKDLFSNIPLVLFILFIFYAYLSLLWSDDWSRGLRELKHYKYYWIMIPVLLTVLDKKDIKCSFYALIFSFGIYAVYSLCIFLGLFQIRDSDHLNPKGHIAYSVVTAYFALSTILGFYFYLKEDNKNIKYLLLFVSIISFFALIVNNGRVGQVSFICTIFILIIYYRQYLYQYKKLFISLSLVIFLGISFLYNTNKLDRYIKGFNELVYSYENKEFIGSWGPRLFMWYVAAENIPKNLIFGAGVGDYYQDIRNYVKENPNQLKHPMIGYHNQHLDYLTKFGIFGYILFLSGIVILLRELYLNDKEIFPIALIFFSIVFINSMGNENLTGKPFNTTYALVFILLSIAIMKNKKGDVKLN</sequence>